<dbReference type="EMBL" id="PFEU01000003">
    <property type="protein sequence ID" value="PJE77223.1"/>
    <property type="molecule type" value="Genomic_DNA"/>
</dbReference>
<keyword evidence="1" id="KW-0175">Coiled coil</keyword>
<dbReference type="Proteomes" id="UP000231436">
    <property type="component" value="Unassembled WGS sequence"/>
</dbReference>
<proteinExistence type="predicted"/>
<feature type="coiled-coil region" evidence="1">
    <location>
        <begin position="119"/>
        <end position="146"/>
    </location>
</feature>
<evidence type="ECO:0000313" key="3">
    <source>
        <dbReference type="EMBL" id="PJE77223.1"/>
    </source>
</evidence>
<dbReference type="GO" id="GO:0003677">
    <property type="term" value="F:DNA binding"/>
    <property type="evidence" value="ECO:0007669"/>
    <property type="project" value="UniProtKB-KW"/>
</dbReference>
<dbReference type="AlphaFoldDB" id="A0A2M8LIF4"/>
<protein>
    <submittedName>
        <fullName evidence="3">DNA-binding protein</fullName>
    </submittedName>
</protein>
<dbReference type="Pfam" id="PF10543">
    <property type="entry name" value="ORF6N"/>
    <property type="match status" value="1"/>
</dbReference>
<keyword evidence="3" id="KW-0238">DNA-binding</keyword>
<feature type="domain" description="KilA-N DNA-binding" evidence="2">
    <location>
        <begin position="13"/>
        <end position="99"/>
    </location>
</feature>
<gene>
    <name evidence="3" type="ORF">COV05_00400</name>
</gene>
<name>A0A2M8LIF4_9BACT</name>
<evidence type="ECO:0000259" key="2">
    <source>
        <dbReference type="Pfam" id="PF10543"/>
    </source>
</evidence>
<dbReference type="InterPro" id="IPR018873">
    <property type="entry name" value="KilA-N_DNA-bd_domain"/>
</dbReference>
<comment type="caution">
    <text evidence="3">The sequence shown here is derived from an EMBL/GenBank/DDBJ whole genome shotgun (WGS) entry which is preliminary data.</text>
</comment>
<evidence type="ECO:0000256" key="1">
    <source>
        <dbReference type="SAM" id="Coils"/>
    </source>
</evidence>
<sequence>MPSDIIPNELVESKIFVFRGKKVMVDRDLATLYGVETRILNQAVRRNIKRFPEDFMFQLTDQELQNLRSQSVTSSLEHGGRRYVPYVFTEQGVAMLSSVLNSDRAIMVNIQIMRTFTRMREMLTENDELRRKIELLEKQYDEKFGIVFEAIRRLVDDSESEEKEIGFTY</sequence>
<reference evidence="4" key="1">
    <citation type="submission" date="2017-09" db="EMBL/GenBank/DDBJ databases">
        <title>Depth-based differentiation of microbial function through sediment-hosted aquifers and enrichment of novel symbionts in the deep terrestrial subsurface.</title>
        <authorList>
            <person name="Probst A.J."/>
            <person name="Ladd B."/>
            <person name="Jarett J.K."/>
            <person name="Geller-Mcgrath D.E."/>
            <person name="Sieber C.M.K."/>
            <person name="Emerson J.B."/>
            <person name="Anantharaman K."/>
            <person name="Thomas B.C."/>
            <person name="Malmstrom R."/>
            <person name="Stieglmeier M."/>
            <person name="Klingl A."/>
            <person name="Woyke T."/>
            <person name="Ryan C.M."/>
            <person name="Banfield J.F."/>
        </authorList>
    </citation>
    <scope>NUCLEOTIDE SEQUENCE [LARGE SCALE GENOMIC DNA]</scope>
</reference>
<organism evidence="3 4">
    <name type="scientific">Candidatus Uhrbacteria bacterium CG10_big_fil_rev_8_21_14_0_10_48_16</name>
    <dbReference type="NCBI Taxonomy" id="1975038"/>
    <lineage>
        <taxon>Bacteria</taxon>
        <taxon>Candidatus Uhriibacteriota</taxon>
    </lineage>
</organism>
<evidence type="ECO:0000313" key="4">
    <source>
        <dbReference type="Proteomes" id="UP000231436"/>
    </source>
</evidence>
<accession>A0A2M8LIF4</accession>